<evidence type="ECO:0000256" key="2">
    <source>
        <dbReference type="PROSITE-ProRule" id="PRU00108"/>
    </source>
</evidence>
<organism evidence="6 7">
    <name type="scientific">Elysia marginata</name>
    <dbReference type="NCBI Taxonomy" id="1093978"/>
    <lineage>
        <taxon>Eukaryota</taxon>
        <taxon>Metazoa</taxon>
        <taxon>Spiralia</taxon>
        <taxon>Lophotrochozoa</taxon>
        <taxon>Mollusca</taxon>
        <taxon>Gastropoda</taxon>
        <taxon>Heterobranchia</taxon>
        <taxon>Euthyneura</taxon>
        <taxon>Panpulmonata</taxon>
        <taxon>Sacoglossa</taxon>
        <taxon>Placobranchoidea</taxon>
        <taxon>Plakobranchidae</taxon>
        <taxon>Elysia</taxon>
    </lineage>
</organism>
<keyword evidence="2 3" id="KW-0539">Nucleus</keyword>
<dbReference type="SMART" id="SM00389">
    <property type="entry name" value="HOX"/>
    <property type="match status" value="1"/>
</dbReference>
<feature type="region of interest" description="Disordered" evidence="4">
    <location>
        <begin position="87"/>
        <end position="125"/>
    </location>
</feature>
<feature type="region of interest" description="Disordered" evidence="4">
    <location>
        <begin position="368"/>
        <end position="388"/>
    </location>
</feature>
<evidence type="ECO:0000313" key="7">
    <source>
        <dbReference type="Proteomes" id="UP000762676"/>
    </source>
</evidence>
<dbReference type="InterPro" id="IPR001356">
    <property type="entry name" value="HD"/>
</dbReference>
<dbReference type="InterPro" id="IPR009057">
    <property type="entry name" value="Homeodomain-like_sf"/>
</dbReference>
<evidence type="ECO:0000256" key="3">
    <source>
        <dbReference type="RuleBase" id="RU000682"/>
    </source>
</evidence>
<gene>
    <name evidence="6" type="ORF">ElyMa_006847400</name>
</gene>
<name>A0AAV4J6H8_9GAST</name>
<reference evidence="6 7" key="1">
    <citation type="journal article" date="2021" name="Elife">
        <title>Chloroplast acquisition without the gene transfer in kleptoplastic sea slugs, Plakobranchus ocellatus.</title>
        <authorList>
            <person name="Maeda T."/>
            <person name="Takahashi S."/>
            <person name="Yoshida T."/>
            <person name="Shimamura S."/>
            <person name="Takaki Y."/>
            <person name="Nagai Y."/>
            <person name="Toyoda A."/>
            <person name="Suzuki Y."/>
            <person name="Arimoto A."/>
            <person name="Ishii H."/>
            <person name="Satoh N."/>
            <person name="Nishiyama T."/>
            <person name="Hasebe M."/>
            <person name="Maruyama T."/>
            <person name="Minagawa J."/>
            <person name="Obokata J."/>
            <person name="Shigenobu S."/>
        </authorList>
    </citation>
    <scope>NUCLEOTIDE SEQUENCE [LARGE SCALE GENOMIC DNA]</scope>
</reference>
<keyword evidence="2 3" id="KW-0371">Homeobox</keyword>
<comment type="subcellular location">
    <subcellularLocation>
        <location evidence="1 2 3">Nucleus</location>
    </subcellularLocation>
</comment>
<feature type="domain" description="Homeobox" evidence="5">
    <location>
        <begin position="411"/>
        <end position="459"/>
    </location>
</feature>
<protein>
    <submittedName>
        <fullName evidence="6">Aristaless-related homeobox protein</fullName>
    </submittedName>
</protein>
<evidence type="ECO:0000256" key="4">
    <source>
        <dbReference type="SAM" id="MobiDB-lite"/>
    </source>
</evidence>
<proteinExistence type="predicted"/>
<feature type="DNA-binding region" description="Homeobox" evidence="2">
    <location>
        <begin position="413"/>
        <end position="460"/>
    </location>
</feature>
<feature type="compositionally biased region" description="Polar residues" evidence="4">
    <location>
        <begin position="94"/>
        <end position="109"/>
    </location>
</feature>
<evidence type="ECO:0000259" key="5">
    <source>
        <dbReference type="PROSITE" id="PS50071"/>
    </source>
</evidence>
<comment type="caution">
    <text evidence="6">The sequence shown here is derived from an EMBL/GenBank/DDBJ whole genome shotgun (WGS) entry which is preliminary data.</text>
</comment>
<dbReference type="AlphaFoldDB" id="A0AAV4J6H8"/>
<evidence type="ECO:0000313" key="6">
    <source>
        <dbReference type="EMBL" id="GFS18423.1"/>
    </source>
</evidence>
<dbReference type="CDD" id="cd00086">
    <property type="entry name" value="homeodomain"/>
    <property type="match status" value="1"/>
</dbReference>
<dbReference type="GO" id="GO:0005634">
    <property type="term" value="C:nucleus"/>
    <property type="evidence" value="ECO:0007669"/>
    <property type="project" value="UniProtKB-SubCell"/>
</dbReference>
<dbReference type="Proteomes" id="UP000762676">
    <property type="component" value="Unassembled WGS sequence"/>
</dbReference>
<dbReference type="PROSITE" id="PS50071">
    <property type="entry name" value="HOMEOBOX_2"/>
    <property type="match status" value="1"/>
</dbReference>
<feature type="region of interest" description="Disordered" evidence="4">
    <location>
        <begin position="178"/>
        <end position="197"/>
    </location>
</feature>
<dbReference type="PANTHER" id="PTHR24329:SF543">
    <property type="entry name" value="FI01017P-RELATED"/>
    <property type="match status" value="1"/>
</dbReference>
<dbReference type="PANTHER" id="PTHR24329">
    <property type="entry name" value="HOMEOBOX PROTEIN ARISTALESS"/>
    <property type="match status" value="1"/>
</dbReference>
<feature type="compositionally biased region" description="Basic and acidic residues" evidence="4">
    <location>
        <begin position="15"/>
        <end position="30"/>
    </location>
</feature>
<dbReference type="Gene3D" id="1.10.10.60">
    <property type="entry name" value="Homeodomain-like"/>
    <property type="match status" value="1"/>
</dbReference>
<keyword evidence="2 3" id="KW-0238">DNA-binding</keyword>
<dbReference type="InterPro" id="IPR050649">
    <property type="entry name" value="Paired_Homeobox_TFs"/>
</dbReference>
<dbReference type="GO" id="GO:0000977">
    <property type="term" value="F:RNA polymerase II transcription regulatory region sequence-specific DNA binding"/>
    <property type="evidence" value="ECO:0007669"/>
    <property type="project" value="TreeGrafter"/>
</dbReference>
<keyword evidence="7" id="KW-1185">Reference proteome</keyword>
<dbReference type="Pfam" id="PF00046">
    <property type="entry name" value="Homeodomain"/>
    <property type="match status" value="1"/>
</dbReference>
<evidence type="ECO:0000256" key="1">
    <source>
        <dbReference type="ARBA" id="ARBA00004123"/>
    </source>
</evidence>
<sequence length="517" mass="58041">MESEDPKGISCSNTRSDDLEKSMADRRQTEPAKVSPLMAYILDIPQSSSTGDSLRSHDQALPYFDKNNSRLPTELFRSDFAVLSKLPDLDGSVEPSQSTRTGVESSGTQIPPPIPNTTEDPTAPYRMSVEKGYSSEPVSKPTTEQDVRNFLKLQKSNYREHSYQQPSDRYILPIQRSQAETNNKKRKNDGRGETNFPVLNDFKYSRERQQHYHPSTINAAELYSKTSTFAHIDKLKPPPDLNLEKFNHKFLFPLQLFNNPGQNPGLTNFLQFYQNHALMSHSYGFNIHSRFDNLLQKTVLAGFNPKATPSDKTMSENPIQHLSYPLNPVNFVNRVHNNNLSSLPKSSSSAGAKQSDFSISSREFGCQESGARKLSNGPGCRDDGSLDREGTKTGLGIRCDEADVKLQFHDARRPRNRTTFSAHQLETMESAFRKAPYPDVVTRETLAQRLGLHESRVQVRIMLNHNHCHANTPPLLLYNVFILHCITTVNNSTSAATIIVAANTCTPYTSAVLHPSK</sequence>
<dbReference type="SUPFAM" id="SSF46689">
    <property type="entry name" value="Homeodomain-like"/>
    <property type="match status" value="1"/>
</dbReference>
<dbReference type="GO" id="GO:0000981">
    <property type="term" value="F:DNA-binding transcription factor activity, RNA polymerase II-specific"/>
    <property type="evidence" value="ECO:0007669"/>
    <property type="project" value="TreeGrafter"/>
</dbReference>
<dbReference type="EMBL" id="BMAT01013694">
    <property type="protein sequence ID" value="GFS18423.1"/>
    <property type="molecule type" value="Genomic_DNA"/>
</dbReference>
<accession>A0AAV4J6H8</accession>
<feature type="region of interest" description="Disordered" evidence="4">
    <location>
        <begin position="1"/>
        <end position="68"/>
    </location>
</feature>